<gene>
    <name evidence="1" type="ORF">UY3_15093</name>
</gene>
<evidence type="ECO:0000313" key="1">
    <source>
        <dbReference type="EMBL" id="EMP27810.1"/>
    </source>
</evidence>
<sequence length="137" mass="14990">MVVLSGIALRSSAEWLVPFNWRQGSVLLDQCRVPVPLSQSQRQCRAIHTRDSRLGAGDGEHCLDGTGEPHLEAVVGEWYHEGGVMERCYGGRCRVGKGDHLIMTGLPLDGAVRHRRYSHNEHTPVMAAGTADFSAGE</sequence>
<dbReference type="AlphaFoldDB" id="M7AXP0"/>
<accession>M7AXP0</accession>
<organism evidence="1 2">
    <name type="scientific">Chelonia mydas</name>
    <name type="common">Green sea-turtle</name>
    <name type="synonym">Chelonia agassizi</name>
    <dbReference type="NCBI Taxonomy" id="8469"/>
    <lineage>
        <taxon>Eukaryota</taxon>
        <taxon>Metazoa</taxon>
        <taxon>Chordata</taxon>
        <taxon>Craniata</taxon>
        <taxon>Vertebrata</taxon>
        <taxon>Euteleostomi</taxon>
        <taxon>Archelosauria</taxon>
        <taxon>Testudinata</taxon>
        <taxon>Testudines</taxon>
        <taxon>Cryptodira</taxon>
        <taxon>Durocryptodira</taxon>
        <taxon>Americhelydia</taxon>
        <taxon>Chelonioidea</taxon>
        <taxon>Cheloniidae</taxon>
        <taxon>Chelonia</taxon>
    </lineage>
</organism>
<dbReference type="Proteomes" id="UP000031443">
    <property type="component" value="Unassembled WGS sequence"/>
</dbReference>
<dbReference type="EMBL" id="KB566894">
    <property type="protein sequence ID" value="EMP27810.1"/>
    <property type="molecule type" value="Genomic_DNA"/>
</dbReference>
<evidence type="ECO:0000313" key="2">
    <source>
        <dbReference type="Proteomes" id="UP000031443"/>
    </source>
</evidence>
<name>M7AXP0_CHEMY</name>
<protein>
    <submittedName>
        <fullName evidence="1">Uncharacterized protein</fullName>
    </submittedName>
</protein>
<keyword evidence="2" id="KW-1185">Reference proteome</keyword>
<proteinExistence type="predicted"/>
<reference evidence="2" key="1">
    <citation type="journal article" date="2013" name="Nat. Genet.">
        <title>The draft genomes of soft-shell turtle and green sea turtle yield insights into the development and evolution of the turtle-specific body plan.</title>
        <authorList>
            <person name="Wang Z."/>
            <person name="Pascual-Anaya J."/>
            <person name="Zadissa A."/>
            <person name="Li W."/>
            <person name="Niimura Y."/>
            <person name="Huang Z."/>
            <person name="Li C."/>
            <person name="White S."/>
            <person name="Xiong Z."/>
            <person name="Fang D."/>
            <person name="Wang B."/>
            <person name="Ming Y."/>
            <person name="Chen Y."/>
            <person name="Zheng Y."/>
            <person name="Kuraku S."/>
            <person name="Pignatelli M."/>
            <person name="Herrero J."/>
            <person name="Beal K."/>
            <person name="Nozawa M."/>
            <person name="Li Q."/>
            <person name="Wang J."/>
            <person name="Zhang H."/>
            <person name="Yu L."/>
            <person name="Shigenobu S."/>
            <person name="Wang J."/>
            <person name="Liu J."/>
            <person name="Flicek P."/>
            <person name="Searle S."/>
            <person name="Wang J."/>
            <person name="Kuratani S."/>
            <person name="Yin Y."/>
            <person name="Aken B."/>
            <person name="Zhang G."/>
            <person name="Irie N."/>
        </authorList>
    </citation>
    <scope>NUCLEOTIDE SEQUENCE [LARGE SCALE GENOMIC DNA]</scope>
</reference>